<proteinExistence type="predicted"/>
<dbReference type="Pfam" id="PF13592">
    <property type="entry name" value="HTH_33"/>
    <property type="match status" value="1"/>
</dbReference>
<reference evidence="2 3" key="1">
    <citation type="submission" date="2016-10" db="EMBL/GenBank/DDBJ databases">
        <authorList>
            <person name="Varghese N."/>
            <person name="Submissions S."/>
        </authorList>
    </citation>
    <scope>NUCLEOTIDE SEQUENCE [LARGE SCALE GENOMIC DNA]</scope>
    <source>
        <strain evidence="2 3">CGMCC 1.6377</strain>
    </source>
</reference>
<protein>
    <submittedName>
        <fullName evidence="2">Transposase</fullName>
    </submittedName>
</protein>
<dbReference type="Proteomes" id="UP000323537">
    <property type="component" value="Unassembled WGS sequence"/>
</dbReference>
<evidence type="ECO:0000313" key="3">
    <source>
        <dbReference type="Proteomes" id="UP000323537"/>
    </source>
</evidence>
<dbReference type="SUPFAM" id="SSF46689">
    <property type="entry name" value="Homeodomain-like"/>
    <property type="match status" value="1"/>
</dbReference>
<gene>
    <name evidence="2" type="ORF">SAMN04488066_10692</name>
</gene>
<dbReference type="InterPro" id="IPR025959">
    <property type="entry name" value="Winged_HTH_dom"/>
</dbReference>
<sequence length="172" mass="19461">MTREGAKLDGVDPEQLRQQLRRETDAKATKQLTVALLYDAGFSAYEIENLLGVPAQTGYNWLEVVAERDVTALGDAPKAGRPPRLSADQWTELTATLHASPTEVGYDELAWSPELLRSHIFDTYGVEYSHAHMYRLLEKAGLSRQTARPYHYKADPAEKARWRGEFKKSGRR</sequence>
<accession>A0A1I3AKZ3</accession>
<feature type="domain" description="Winged helix-turn helix" evidence="1">
    <location>
        <begin position="110"/>
        <end position="164"/>
    </location>
</feature>
<evidence type="ECO:0000313" key="2">
    <source>
        <dbReference type="EMBL" id="SFH50715.1"/>
    </source>
</evidence>
<dbReference type="RefSeq" id="WP_149784123.1">
    <property type="nucleotide sequence ID" value="NZ_BAAADP010000004.1"/>
</dbReference>
<dbReference type="EMBL" id="FOPZ01000006">
    <property type="protein sequence ID" value="SFH50715.1"/>
    <property type="molecule type" value="Genomic_DNA"/>
</dbReference>
<dbReference type="InterPro" id="IPR009057">
    <property type="entry name" value="Homeodomain-like_sf"/>
</dbReference>
<organism evidence="2 3">
    <name type="scientific">Halorubrum aquaticum</name>
    <dbReference type="NCBI Taxonomy" id="387340"/>
    <lineage>
        <taxon>Archaea</taxon>
        <taxon>Methanobacteriati</taxon>
        <taxon>Methanobacteriota</taxon>
        <taxon>Stenosarchaea group</taxon>
        <taxon>Halobacteria</taxon>
        <taxon>Halobacteriales</taxon>
        <taxon>Haloferacaceae</taxon>
        <taxon>Halorubrum</taxon>
    </lineage>
</organism>
<name>A0A1I3AKZ3_9EURY</name>
<dbReference type="OrthoDB" id="195008at2157"/>
<dbReference type="AlphaFoldDB" id="A0A1I3AKZ3"/>
<keyword evidence="3" id="KW-1185">Reference proteome</keyword>
<evidence type="ECO:0000259" key="1">
    <source>
        <dbReference type="Pfam" id="PF13592"/>
    </source>
</evidence>